<feature type="transmembrane region" description="Helical" evidence="1">
    <location>
        <begin position="95"/>
        <end position="119"/>
    </location>
</feature>
<feature type="transmembrane region" description="Helical" evidence="1">
    <location>
        <begin position="313"/>
        <end position="336"/>
    </location>
</feature>
<dbReference type="EMBL" id="PJQD01000009">
    <property type="protein sequence ID" value="POY75899.1"/>
    <property type="molecule type" value="Genomic_DNA"/>
</dbReference>
<sequence length="496" mass="54023">MDALRNVKTAVQLGNLLSAYLPLLARSGNPYATLRAQIKDAVVPPQSAAAKTLYIIASAGAALDVLLILSVWLVRWRKNSFWLIRRARAHSDTYLLAHTSLLWTCFTVVMCLAMQGFAWCMYRLAERKALNMTVYWTTLPWLPGLVAIVVNCWVLATTYVLHVRSYAAGRDRKLYSPAVLQGGAAATALVLVATSVPLAIKAGIAYAVVMDDWRRADAAFGVAAAQFNGSLSEAASFSRAIAPTLFDLVERKRKLDFWFRWTFTSFSIWSFLLGAIFCAIGIAYVRALKRSLDEFKDRSATASNVFASTLRNLVLLLAGFTGFLVIVAANSIWVAALSKDVLSKGNVMELSAVVPLLATIIGTLIIALIMLYQAWTAPTVFSSSSTSSRPALFLRSRTGSQRGARGELSVHYQRFAIAASEYLPESPILSLTDEHAGTAGPFENLELQPADDASSLKSNAAYGRGGAADGIAVLRQAVTVVSLPKEELLDYRDEKY</sequence>
<keyword evidence="1" id="KW-0472">Membrane</keyword>
<feature type="transmembrane region" description="Helical" evidence="1">
    <location>
        <begin position="356"/>
        <end position="375"/>
    </location>
</feature>
<dbReference type="OrthoDB" id="2528469at2759"/>
<name>A0A2S5BGK4_9BASI</name>
<feature type="transmembrane region" description="Helical" evidence="1">
    <location>
        <begin position="53"/>
        <end position="74"/>
    </location>
</feature>
<keyword evidence="1" id="KW-1133">Transmembrane helix</keyword>
<proteinExistence type="predicted"/>
<keyword evidence="1" id="KW-0812">Transmembrane</keyword>
<evidence type="ECO:0000313" key="3">
    <source>
        <dbReference type="Proteomes" id="UP000237144"/>
    </source>
</evidence>
<accession>A0A2S5BGK4</accession>
<evidence type="ECO:0000313" key="2">
    <source>
        <dbReference type="EMBL" id="POY75899.1"/>
    </source>
</evidence>
<keyword evidence="3" id="KW-1185">Reference proteome</keyword>
<dbReference type="AlphaFoldDB" id="A0A2S5BGK4"/>
<feature type="transmembrane region" description="Helical" evidence="1">
    <location>
        <begin position="174"/>
        <end position="200"/>
    </location>
</feature>
<comment type="caution">
    <text evidence="2">The sequence shown here is derived from an EMBL/GenBank/DDBJ whole genome shotgun (WGS) entry which is preliminary data.</text>
</comment>
<protein>
    <submittedName>
        <fullName evidence="2">Uncharacterized protein</fullName>
    </submittedName>
</protein>
<gene>
    <name evidence="2" type="ORF">BMF94_0982</name>
</gene>
<reference evidence="2 3" key="1">
    <citation type="journal article" date="2018" name="Front. Microbiol.">
        <title>Prospects for Fungal Bioremediation of Acidic Radioactive Waste Sites: Characterization and Genome Sequence of Rhodotorula taiwanensis MD1149.</title>
        <authorList>
            <person name="Tkavc R."/>
            <person name="Matrosova V.Y."/>
            <person name="Grichenko O.E."/>
            <person name="Gostincar C."/>
            <person name="Volpe R.P."/>
            <person name="Klimenkova P."/>
            <person name="Gaidamakova E.K."/>
            <person name="Zhou C.E."/>
            <person name="Stewart B.J."/>
            <person name="Lyman M.G."/>
            <person name="Malfatti S.A."/>
            <person name="Rubinfeld B."/>
            <person name="Courtot M."/>
            <person name="Singh J."/>
            <person name="Dalgard C.L."/>
            <person name="Hamilton T."/>
            <person name="Frey K.G."/>
            <person name="Gunde-Cimerman N."/>
            <person name="Dugan L."/>
            <person name="Daly M.J."/>
        </authorList>
    </citation>
    <scope>NUCLEOTIDE SEQUENCE [LARGE SCALE GENOMIC DNA]</scope>
    <source>
        <strain evidence="2 3">MD1149</strain>
    </source>
</reference>
<evidence type="ECO:0000256" key="1">
    <source>
        <dbReference type="SAM" id="Phobius"/>
    </source>
</evidence>
<organism evidence="2 3">
    <name type="scientific">Rhodotorula taiwanensis</name>
    <dbReference type="NCBI Taxonomy" id="741276"/>
    <lineage>
        <taxon>Eukaryota</taxon>
        <taxon>Fungi</taxon>
        <taxon>Dikarya</taxon>
        <taxon>Basidiomycota</taxon>
        <taxon>Pucciniomycotina</taxon>
        <taxon>Microbotryomycetes</taxon>
        <taxon>Sporidiobolales</taxon>
        <taxon>Sporidiobolaceae</taxon>
        <taxon>Rhodotorula</taxon>
    </lineage>
</organism>
<dbReference type="Proteomes" id="UP000237144">
    <property type="component" value="Unassembled WGS sequence"/>
</dbReference>
<feature type="transmembrane region" description="Helical" evidence="1">
    <location>
        <begin position="139"/>
        <end position="162"/>
    </location>
</feature>
<feature type="transmembrane region" description="Helical" evidence="1">
    <location>
        <begin position="266"/>
        <end position="288"/>
    </location>
</feature>